<protein>
    <submittedName>
        <fullName evidence="1">Uncharacterized protein</fullName>
    </submittedName>
</protein>
<evidence type="ECO:0000313" key="1">
    <source>
        <dbReference type="EMBL" id="RGS09875.1"/>
    </source>
</evidence>
<proteinExistence type="predicted"/>
<reference evidence="1 2" key="1">
    <citation type="submission" date="2018-08" db="EMBL/GenBank/DDBJ databases">
        <title>A genome reference for cultivated species of the human gut microbiota.</title>
        <authorList>
            <person name="Zou Y."/>
            <person name="Xue W."/>
            <person name="Luo G."/>
        </authorList>
    </citation>
    <scope>NUCLEOTIDE SEQUENCE [LARGE SCALE GENOMIC DNA]</scope>
    <source>
        <strain evidence="1 2">AF24-12</strain>
    </source>
</reference>
<sequence>MAEFFGKILPNGVEIFSKTEGSTFYFQSPLPYLCTCTITVDAKRKDLVEERKSERQMKIETSRKFLDCTIIAYSFLRNGYNYCLANVFRKMEIAYKNGTVFREIPMKEEYGLSMLLASGFLQGCAAKHKSGR</sequence>
<comment type="caution">
    <text evidence="1">The sequence shown here is derived from an EMBL/GenBank/DDBJ whole genome shotgun (WGS) entry which is preliminary data.</text>
</comment>
<dbReference type="RefSeq" id="WP_117588028.1">
    <property type="nucleotide sequence ID" value="NZ_QRVA01000076.1"/>
</dbReference>
<gene>
    <name evidence="1" type="ORF">DWY11_15585</name>
</gene>
<dbReference type="EMBL" id="QRVA01000076">
    <property type="protein sequence ID" value="RGS09875.1"/>
    <property type="molecule type" value="Genomic_DNA"/>
</dbReference>
<accession>A0A3E5DMD5</accession>
<dbReference type="Proteomes" id="UP000283872">
    <property type="component" value="Unassembled WGS sequence"/>
</dbReference>
<dbReference type="AlphaFoldDB" id="A0A3E5DMD5"/>
<evidence type="ECO:0000313" key="2">
    <source>
        <dbReference type="Proteomes" id="UP000283872"/>
    </source>
</evidence>
<name>A0A3E5DMD5_9BACT</name>
<organism evidence="1 2">
    <name type="scientific">Segatella copri</name>
    <dbReference type="NCBI Taxonomy" id="165179"/>
    <lineage>
        <taxon>Bacteria</taxon>
        <taxon>Pseudomonadati</taxon>
        <taxon>Bacteroidota</taxon>
        <taxon>Bacteroidia</taxon>
        <taxon>Bacteroidales</taxon>
        <taxon>Prevotellaceae</taxon>
        <taxon>Segatella</taxon>
    </lineage>
</organism>